<evidence type="ECO:0000256" key="3">
    <source>
        <dbReference type="RuleBase" id="RU000363"/>
    </source>
</evidence>
<accession>A0A401V417</accession>
<keyword evidence="6" id="KW-1185">Reference proteome</keyword>
<dbReference type="PROSITE" id="PS00061">
    <property type="entry name" value="ADH_SHORT"/>
    <property type="match status" value="1"/>
</dbReference>
<dbReference type="InterPro" id="IPR036291">
    <property type="entry name" value="NAD(P)-bd_dom_sf"/>
</dbReference>
<proteinExistence type="inferred from homology"/>
<organism evidence="5 6">
    <name type="scientific">Cellulomonas algicola</name>
    <dbReference type="NCBI Taxonomy" id="2071633"/>
    <lineage>
        <taxon>Bacteria</taxon>
        <taxon>Bacillati</taxon>
        <taxon>Actinomycetota</taxon>
        <taxon>Actinomycetes</taxon>
        <taxon>Micrococcales</taxon>
        <taxon>Cellulomonadaceae</taxon>
        <taxon>Cellulomonas</taxon>
    </lineage>
</organism>
<dbReference type="Gene3D" id="3.40.50.720">
    <property type="entry name" value="NAD(P)-binding Rossmann-like Domain"/>
    <property type="match status" value="1"/>
</dbReference>
<evidence type="ECO:0000259" key="4">
    <source>
        <dbReference type="SMART" id="SM00822"/>
    </source>
</evidence>
<dbReference type="SUPFAM" id="SSF51735">
    <property type="entry name" value="NAD(P)-binding Rossmann-fold domains"/>
    <property type="match status" value="1"/>
</dbReference>
<dbReference type="Proteomes" id="UP000288246">
    <property type="component" value="Unassembled WGS sequence"/>
</dbReference>
<dbReference type="AlphaFoldDB" id="A0A401V417"/>
<keyword evidence="2" id="KW-0560">Oxidoreductase</keyword>
<dbReference type="GO" id="GO:0016491">
    <property type="term" value="F:oxidoreductase activity"/>
    <property type="evidence" value="ECO:0007669"/>
    <property type="project" value="UniProtKB-KW"/>
</dbReference>
<dbReference type="SMART" id="SM00822">
    <property type="entry name" value="PKS_KR"/>
    <property type="match status" value="1"/>
</dbReference>
<dbReference type="PANTHER" id="PTHR44169:SF6">
    <property type="entry name" value="NADPH-DEPENDENT 1-ACYLDIHYDROXYACETONE PHOSPHATE REDUCTASE"/>
    <property type="match status" value="1"/>
</dbReference>
<sequence>MATTEVHAEREGPPMRSVLVTGASTGIGRATTAALVAARFHVWATVRRPDDAASLRADHGDAVTPLLLDITDDDAVRAAGNEVRAAGPLYALVNNAGAALPGPLEHLPLDVLRRQLEVNLVAQLGVTQAMLPALRASRDIGQDARIVMIGSIGGRIAGPVLGAYSAAKFGLVGLTGSLRAELAPSGIRVLLVEPGAIATPIWSRGASAGQEVADGMPPEALARYRAQIDHALENARRSAVRGAPPERVADVVVRALLDRNPAPRRVVGRDARIAAAMVRVLPHRAVARLTAARR</sequence>
<gene>
    <name evidence="5" type="ORF">CTKZ_31970</name>
</gene>
<dbReference type="EMBL" id="BHYL01000317">
    <property type="protein sequence ID" value="GCD21635.1"/>
    <property type="molecule type" value="Genomic_DNA"/>
</dbReference>
<dbReference type="PRINTS" id="PR00081">
    <property type="entry name" value="GDHRDH"/>
</dbReference>
<comment type="caution">
    <text evidence="5">The sequence shown here is derived from an EMBL/GenBank/DDBJ whole genome shotgun (WGS) entry which is preliminary data.</text>
</comment>
<comment type="similarity">
    <text evidence="1 3">Belongs to the short-chain dehydrogenases/reductases (SDR) family.</text>
</comment>
<dbReference type="PRINTS" id="PR00080">
    <property type="entry name" value="SDRFAMILY"/>
</dbReference>
<dbReference type="InterPro" id="IPR002347">
    <property type="entry name" value="SDR_fam"/>
</dbReference>
<evidence type="ECO:0000256" key="2">
    <source>
        <dbReference type="ARBA" id="ARBA00023002"/>
    </source>
</evidence>
<dbReference type="InterPro" id="IPR057326">
    <property type="entry name" value="KR_dom"/>
</dbReference>
<evidence type="ECO:0000313" key="6">
    <source>
        <dbReference type="Proteomes" id="UP000288246"/>
    </source>
</evidence>
<dbReference type="CDD" id="cd05374">
    <property type="entry name" value="17beta-HSD-like_SDR_c"/>
    <property type="match status" value="1"/>
</dbReference>
<name>A0A401V417_9CELL</name>
<protein>
    <submittedName>
        <fullName evidence="5">Short-chain dehydrogenase</fullName>
    </submittedName>
</protein>
<feature type="domain" description="Ketoreductase" evidence="4">
    <location>
        <begin position="16"/>
        <end position="195"/>
    </location>
</feature>
<evidence type="ECO:0000256" key="1">
    <source>
        <dbReference type="ARBA" id="ARBA00006484"/>
    </source>
</evidence>
<dbReference type="InterPro" id="IPR020904">
    <property type="entry name" value="Sc_DH/Rdtase_CS"/>
</dbReference>
<evidence type="ECO:0000313" key="5">
    <source>
        <dbReference type="EMBL" id="GCD21635.1"/>
    </source>
</evidence>
<dbReference type="PANTHER" id="PTHR44169">
    <property type="entry name" value="NADPH-DEPENDENT 1-ACYLDIHYDROXYACETONE PHOSPHATE REDUCTASE"/>
    <property type="match status" value="1"/>
</dbReference>
<dbReference type="Pfam" id="PF00106">
    <property type="entry name" value="adh_short"/>
    <property type="match status" value="1"/>
</dbReference>
<reference evidence="5 6" key="1">
    <citation type="submission" date="2018-11" db="EMBL/GenBank/DDBJ databases">
        <title>Draft genome sequence of Cellulomonas takizawaensis strain TKZ-21.</title>
        <authorList>
            <person name="Yamamura H."/>
            <person name="Hayashi T."/>
            <person name="Hamada M."/>
            <person name="Serisawa Y."/>
            <person name="Matsuyama K."/>
            <person name="Nakagawa Y."/>
            <person name="Otoguro M."/>
            <person name="Yanagida F."/>
            <person name="Hayakawa M."/>
        </authorList>
    </citation>
    <scope>NUCLEOTIDE SEQUENCE [LARGE SCALE GENOMIC DNA]</scope>
    <source>
        <strain evidence="5 6">TKZ-21</strain>
    </source>
</reference>